<dbReference type="PANTHER" id="PTHR42951:SF14">
    <property type="entry name" value="METALLO-BETA-LACTAMASE SUPERFAMILY PROTEIN"/>
    <property type="match status" value="1"/>
</dbReference>
<dbReference type="Gene3D" id="3.60.15.10">
    <property type="entry name" value="Ribonuclease Z/Hydroxyacylglutathione hydrolase-like"/>
    <property type="match status" value="1"/>
</dbReference>
<dbReference type="PANTHER" id="PTHR42951">
    <property type="entry name" value="METALLO-BETA-LACTAMASE DOMAIN-CONTAINING"/>
    <property type="match status" value="1"/>
</dbReference>
<gene>
    <name evidence="2" type="ORF">H8923_11605</name>
</gene>
<dbReference type="InterPro" id="IPR036866">
    <property type="entry name" value="RibonucZ/Hydroxyglut_hydro"/>
</dbReference>
<evidence type="ECO:0000259" key="1">
    <source>
        <dbReference type="SMART" id="SM00849"/>
    </source>
</evidence>
<dbReference type="InterPro" id="IPR050855">
    <property type="entry name" value="NDM-1-like"/>
</dbReference>
<evidence type="ECO:0000313" key="2">
    <source>
        <dbReference type="EMBL" id="MBC5997410.1"/>
    </source>
</evidence>
<protein>
    <submittedName>
        <fullName evidence="2">MBL fold metallo-hydrolase</fullName>
    </submittedName>
</protein>
<dbReference type="CDD" id="cd07743">
    <property type="entry name" value="metallo-hydrolase-like_MBL-fold"/>
    <property type="match status" value="1"/>
</dbReference>
<comment type="caution">
    <text evidence="2">The sequence shown here is derived from an EMBL/GenBank/DDBJ whole genome shotgun (WGS) entry which is preliminary data.</text>
</comment>
<keyword evidence="3" id="KW-1185">Reference proteome</keyword>
<accession>A0ABR7JR70</accession>
<proteinExistence type="predicted"/>
<dbReference type="InterPro" id="IPR001279">
    <property type="entry name" value="Metallo-B-lactamas"/>
</dbReference>
<dbReference type="RefSeq" id="WP_153971966.1">
    <property type="nucleotide sequence ID" value="NZ_JACRWE010000005.1"/>
</dbReference>
<dbReference type="SUPFAM" id="SSF56281">
    <property type="entry name" value="Metallo-hydrolase/oxidoreductase"/>
    <property type="match status" value="1"/>
</dbReference>
<dbReference type="Proteomes" id="UP000609849">
    <property type="component" value="Unassembled WGS sequence"/>
</dbReference>
<dbReference type="SMART" id="SM00849">
    <property type="entry name" value="Lactamase_B"/>
    <property type="match status" value="1"/>
</dbReference>
<dbReference type="Pfam" id="PF00753">
    <property type="entry name" value="Lactamase_B"/>
    <property type="match status" value="1"/>
</dbReference>
<name>A0ABR7JR70_9FIRM</name>
<sequence length="308" mass="35833">MELINIKGNTFYIKGGTNTGIYLFEDHTAVMIDPGLSGLRPKRIMKILANNNISLKFIVNTHEHDDHYGSCNQFKLENKDIKVLSSKYAKIYIDNPELFSKYIVGGRANNFFNKGLKNESLDNLKVDDTLDEGKVILNREIFQVIEFKGHTPGSIGIMTNDKILFVGDLLVNKDMLNKYDFLFIFDIEEYLNSLKKIRNIDFEYIVLGHGKNIISKEDSEELIKMHEKAINKYISQIRIELNEPIGLEQLLKNIIIKNNLSYNYKEFYFYKSSLMSVISYLCDLDEIKYILKDGELLYYIQKNQIMIK</sequence>
<reference evidence="2 3" key="1">
    <citation type="submission" date="2020-08" db="EMBL/GenBank/DDBJ databases">
        <authorList>
            <person name="Liu C."/>
            <person name="Sun Q."/>
        </authorList>
    </citation>
    <scope>NUCLEOTIDE SEQUENCE [LARGE SCALE GENOMIC DNA]</scope>
    <source>
        <strain evidence="2 3">NSJ-18</strain>
    </source>
</reference>
<dbReference type="EMBL" id="JACRWE010000005">
    <property type="protein sequence ID" value="MBC5997410.1"/>
    <property type="molecule type" value="Genomic_DNA"/>
</dbReference>
<organism evidence="2 3">
    <name type="scientific">Romboutsia faecis</name>
    <dbReference type="NCBI Taxonomy" id="2764597"/>
    <lineage>
        <taxon>Bacteria</taxon>
        <taxon>Bacillati</taxon>
        <taxon>Bacillota</taxon>
        <taxon>Clostridia</taxon>
        <taxon>Peptostreptococcales</taxon>
        <taxon>Peptostreptococcaceae</taxon>
        <taxon>Romboutsia</taxon>
    </lineage>
</organism>
<evidence type="ECO:0000313" key="3">
    <source>
        <dbReference type="Proteomes" id="UP000609849"/>
    </source>
</evidence>
<feature type="domain" description="Metallo-beta-lactamase" evidence="1">
    <location>
        <begin position="18"/>
        <end position="209"/>
    </location>
</feature>